<reference evidence="3" key="2">
    <citation type="journal article" date="2021" name="PeerJ">
        <title>Extensive microbial diversity within the chicken gut microbiome revealed by metagenomics and culture.</title>
        <authorList>
            <person name="Gilroy R."/>
            <person name="Ravi A."/>
            <person name="Getino M."/>
            <person name="Pursley I."/>
            <person name="Horton D.L."/>
            <person name="Alikhan N.F."/>
            <person name="Baker D."/>
            <person name="Gharbi K."/>
            <person name="Hall N."/>
            <person name="Watson M."/>
            <person name="Adriaenssens E.M."/>
            <person name="Foster-Nyarko E."/>
            <person name="Jarju S."/>
            <person name="Secka A."/>
            <person name="Antonio M."/>
            <person name="Oren A."/>
            <person name="Chaudhuri R.R."/>
            <person name="La Ragione R."/>
            <person name="Hildebrand F."/>
            <person name="Pallen M.J."/>
        </authorList>
    </citation>
    <scope>NUCLEOTIDE SEQUENCE</scope>
    <source>
        <strain evidence="3">CHK183-6373</strain>
    </source>
</reference>
<sequence length="125" mass="14470">MSVWLLRLADGLVWLTLGIIMLAKLRKIVDWVIRQGKKHERRKRTMRAIQKAIYEMDMEELMAERKRLQARAARERGRGSEGVRMISYRLRLIEGRMRQLTEKKGKAPGGAATPSEGRNNDTPVL</sequence>
<dbReference type="EMBL" id="DVOT01000110">
    <property type="protein sequence ID" value="HIV27504.1"/>
    <property type="molecule type" value="Genomic_DNA"/>
</dbReference>
<feature type="coiled-coil region" evidence="1">
    <location>
        <begin position="51"/>
        <end position="78"/>
    </location>
</feature>
<gene>
    <name evidence="3" type="ORF">IAA64_06015</name>
</gene>
<evidence type="ECO:0000313" key="4">
    <source>
        <dbReference type="Proteomes" id="UP000886884"/>
    </source>
</evidence>
<proteinExistence type="predicted"/>
<dbReference type="AlphaFoldDB" id="A0A9D1TC31"/>
<feature type="compositionally biased region" description="Polar residues" evidence="2">
    <location>
        <begin position="116"/>
        <end position="125"/>
    </location>
</feature>
<evidence type="ECO:0000313" key="3">
    <source>
        <dbReference type="EMBL" id="HIV27504.1"/>
    </source>
</evidence>
<evidence type="ECO:0000256" key="2">
    <source>
        <dbReference type="SAM" id="MobiDB-lite"/>
    </source>
</evidence>
<feature type="region of interest" description="Disordered" evidence="2">
    <location>
        <begin position="101"/>
        <end position="125"/>
    </location>
</feature>
<accession>A0A9D1TC31</accession>
<organism evidence="3 4">
    <name type="scientific">Candidatus Ornithocaccomicrobium faecavium</name>
    <dbReference type="NCBI Taxonomy" id="2840890"/>
    <lineage>
        <taxon>Bacteria</taxon>
        <taxon>Bacillati</taxon>
        <taxon>Bacillota</taxon>
        <taxon>Clostridia</taxon>
        <taxon>Candidatus Ornithocaccomicrobium</taxon>
    </lineage>
</organism>
<reference evidence="3" key="1">
    <citation type="submission" date="2020-10" db="EMBL/GenBank/DDBJ databases">
        <authorList>
            <person name="Gilroy R."/>
        </authorList>
    </citation>
    <scope>NUCLEOTIDE SEQUENCE</scope>
    <source>
        <strain evidence="3">CHK183-6373</strain>
    </source>
</reference>
<evidence type="ECO:0000256" key="1">
    <source>
        <dbReference type="SAM" id="Coils"/>
    </source>
</evidence>
<name>A0A9D1TC31_9FIRM</name>
<comment type="caution">
    <text evidence="3">The sequence shown here is derived from an EMBL/GenBank/DDBJ whole genome shotgun (WGS) entry which is preliminary data.</text>
</comment>
<protein>
    <submittedName>
        <fullName evidence="3">Uncharacterized protein</fullName>
    </submittedName>
</protein>
<keyword evidence="1" id="KW-0175">Coiled coil</keyword>
<dbReference type="Proteomes" id="UP000886884">
    <property type="component" value="Unassembled WGS sequence"/>
</dbReference>